<gene>
    <name evidence="1" type="ORF">TWF506_009156</name>
</gene>
<comment type="caution">
    <text evidence="1">The sequence shown here is derived from an EMBL/GenBank/DDBJ whole genome shotgun (WGS) entry which is preliminary data.</text>
</comment>
<evidence type="ECO:0000313" key="2">
    <source>
        <dbReference type="Proteomes" id="UP001307849"/>
    </source>
</evidence>
<organism evidence="1 2">
    <name type="scientific">Arthrobotrys conoides</name>
    <dbReference type="NCBI Taxonomy" id="74498"/>
    <lineage>
        <taxon>Eukaryota</taxon>
        <taxon>Fungi</taxon>
        <taxon>Dikarya</taxon>
        <taxon>Ascomycota</taxon>
        <taxon>Pezizomycotina</taxon>
        <taxon>Orbiliomycetes</taxon>
        <taxon>Orbiliales</taxon>
        <taxon>Orbiliaceae</taxon>
        <taxon>Arthrobotrys</taxon>
    </lineage>
</organism>
<sequence length="56" mass="6656">MPDMWMDLALACEGHANGYSFLTRDFKFFKLFRTIFNRQKLTVYCIDIKSKDLESV</sequence>
<evidence type="ECO:0000313" key="1">
    <source>
        <dbReference type="EMBL" id="KAK6512994.1"/>
    </source>
</evidence>
<protein>
    <recommendedName>
        <fullName evidence="3">PIN domain-containing protein</fullName>
    </recommendedName>
</protein>
<dbReference type="AlphaFoldDB" id="A0AAN8PE81"/>
<accession>A0AAN8PE81</accession>
<dbReference type="EMBL" id="JAVHJM010000006">
    <property type="protein sequence ID" value="KAK6512994.1"/>
    <property type="molecule type" value="Genomic_DNA"/>
</dbReference>
<proteinExistence type="predicted"/>
<evidence type="ECO:0008006" key="3">
    <source>
        <dbReference type="Google" id="ProtNLM"/>
    </source>
</evidence>
<keyword evidence="2" id="KW-1185">Reference proteome</keyword>
<reference evidence="1 2" key="1">
    <citation type="submission" date="2019-10" db="EMBL/GenBank/DDBJ databases">
        <authorList>
            <person name="Palmer J.M."/>
        </authorList>
    </citation>
    <scope>NUCLEOTIDE SEQUENCE [LARGE SCALE GENOMIC DNA]</scope>
    <source>
        <strain evidence="1 2">TWF506</strain>
    </source>
</reference>
<dbReference type="Proteomes" id="UP001307849">
    <property type="component" value="Unassembled WGS sequence"/>
</dbReference>
<name>A0AAN8PE81_9PEZI</name>